<sequence>MNKHARFVKLGLDNNAVFATKLINDYVSYKTPNSLSQAHQLFDQVPRKDTVLWTSIISAYTRSNNPHKALQLFSLMLHQAEPDQKPNNFVFATIARAIASSQEDLCLGRSIHAHVLKSGFIPKNVVVETALVDMYSKCHLVGCARNLFDEMSHRNLVTWNAMISGYAQNGMEKHSLELFHMLKCQEMYLPDEFSVATVLSSCALIQDLVLGIQVHGYAIIGGFELSCVNSIANMYFFCGEVPCAEEVSNGVDGDVISKLIKIRGYAFNQRYKDALKYVAFKNNIIEIFKLDYTIVVPILSACAKLSLLNVGKQVHGLFITLSNSFSNIYSLKEDWAIIGSALIDMYSKCRSVGEAKNAFENWLPTKHVSHWNSMILGCISNGLIEEARTLLEDMPEKNVVTWTSMISGYVRNGMPDEGLQLLCKMYSNKDGSAVEGNCSTFVVGLEACSYLTDMERGRQIHAKLIRTLTNADISNVIVGTALVDMYSKSGYLNNAKKVFDLMLEKNVFAWTSVITGYAVHGFGFEALEIFQQMLDMGTEPNEVTFVSVLTACSHCGLVDEGLQYVKLMREKYSLVPREDHYTCLIDLLGRVGRLEEAWGLLEELEDRELSSGCITSSIWAAMLGACQLHGNVEMGRRVAKKMLDGKKQVSTTCVALYNVYATAGMWTEAYRVRERWRKEGTADGEPGLSRICTHLGDSSSTFFES</sequence>
<gene>
    <name evidence="4" type="ORF">ILEXP_LOCUS31249</name>
</gene>
<dbReference type="NCBIfam" id="TIGR00756">
    <property type="entry name" value="PPR"/>
    <property type="match status" value="6"/>
</dbReference>
<accession>A0ABC8SZ45</accession>
<dbReference type="InterPro" id="IPR046848">
    <property type="entry name" value="E_motif"/>
</dbReference>
<comment type="similarity">
    <text evidence="2">Belongs to the PPR family. PCMP-E subfamily.</text>
</comment>
<proteinExistence type="inferred from homology"/>
<comment type="caution">
    <text evidence="4">The sequence shown here is derived from an EMBL/GenBank/DDBJ whole genome shotgun (WGS) entry which is preliminary data.</text>
</comment>
<organism evidence="4 5">
    <name type="scientific">Ilex paraguariensis</name>
    <name type="common">yerba mate</name>
    <dbReference type="NCBI Taxonomy" id="185542"/>
    <lineage>
        <taxon>Eukaryota</taxon>
        <taxon>Viridiplantae</taxon>
        <taxon>Streptophyta</taxon>
        <taxon>Embryophyta</taxon>
        <taxon>Tracheophyta</taxon>
        <taxon>Spermatophyta</taxon>
        <taxon>Magnoliopsida</taxon>
        <taxon>eudicotyledons</taxon>
        <taxon>Gunneridae</taxon>
        <taxon>Pentapetalae</taxon>
        <taxon>asterids</taxon>
        <taxon>campanulids</taxon>
        <taxon>Aquifoliales</taxon>
        <taxon>Aquifoliaceae</taxon>
        <taxon>Ilex</taxon>
    </lineage>
</organism>
<dbReference type="AlphaFoldDB" id="A0ABC8SZ45"/>
<keyword evidence="5" id="KW-1185">Reference proteome</keyword>
<dbReference type="EMBL" id="CAUOFW020003847">
    <property type="protein sequence ID" value="CAK9162379.1"/>
    <property type="molecule type" value="Genomic_DNA"/>
</dbReference>
<dbReference type="InterPro" id="IPR011990">
    <property type="entry name" value="TPR-like_helical_dom_sf"/>
</dbReference>
<evidence type="ECO:0000313" key="5">
    <source>
        <dbReference type="Proteomes" id="UP001642360"/>
    </source>
</evidence>
<evidence type="ECO:0000256" key="1">
    <source>
        <dbReference type="ARBA" id="ARBA00022737"/>
    </source>
</evidence>
<protein>
    <recommendedName>
        <fullName evidence="6">Pentatricopeptide repeat-containing protein</fullName>
    </recommendedName>
</protein>
<dbReference type="PANTHER" id="PTHR47926:SF342">
    <property type="entry name" value="TETRATRICOPEPTIDE-LIKE HELICAL DOMAIN-CONTAINING PROTEIN-RELATED"/>
    <property type="match status" value="1"/>
</dbReference>
<keyword evidence="1" id="KW-0677">Repeat</keyword>
<dbReference type="Pfam" id="PF01535">
    <property type="entry name" value="PPR"/>
    <property type="match status" value="6"/>
</dbReference>
<dbReference type="PANTHER" id="PTHR47926">
    <property type="entry name" value="PENTATRICOPEPTIDE REPEAT-CONTAINING PROTEIN"/>
    <property type="match status" value="1"/>
</dbReference>
<feature type="repeat" description="PPR" evidence="3">
    <location>
        <begin position="398"/>
        <end position="428"/>
    </location>
</feature>
<name>A0ABC8SZ45_9AQUA</name>
<evidence type="ECO:0000256" key="2">
    <source>
        <dbReference type="ARBA" id="ARBA00061659"/>
    </source>
</evidence>
<reference evidence="4 5" key="1">
    <citation type="submission" date="2024-02" db="EMBL/GenBank/DDBJ databases">
        <authorList>
            <person name="Vignale AGUSTIN F."/>
            <person name="Sosa J E."/>
            <person name="Modenutti C."/>
        </authorList>
    </citation>
    <scope>NUCLEOTIDE SEQUENCE [LARGE SCALE GENOMIC DNA]</scope>
</reference>
<feature type="repeat" description="PPR" evidence="3">
    <location>
        <begin position="367"/>
        <end position="397"/>
    </location>
</feature>
<dbReference type="InterPro" id="IPR002885">
    <property type="entry name" value="PPR_rpt"/>
</dbReference>
<dbReference type="PROSITE" id="PS51375">
    <property type="entry name" value="PPR"/>
    <property type="match status" value="6"/>
</dbReference>
<dbReference type="Proteomes" id="UP001642360">
    <property type="component" value="Unassembled WGS sequence"/>
</dbReference>
<dbReference type="Pfam" id="PF13041">
    <property type="entry name" value="PPR_2"/>
    <property type="match status" value="1"/>
</dbReference>
<feature type="repeat" description="PPR" evidence="3">
    <location>
        <begin position="49"/>
        <end position="79"/>
    </location>
</feature>
<dbReference type="Pfam" id="PF20431">
    <property type="entry name" value="E_motif"/>
    <property type="match status" value="1"/>
</dbReference>
<evidence type="ECO:0000256" key="3">
    <source>
        <dbReference type="PROSITE-ProRule" id="PRU00708"/>
    </source>
</evidence>
<dbReference type="FunFam" id="1.25.40.10:FF:000196">
    <property type="entry name" value="Pentatricopeptide repeat-containing protein At4g14850"/>
    <property type="match status" value="1"/>
</dbReference>
<feature type="repeat" description="PPR" evidence="3">
    <location>
        <begin position="506"/>
        <end position="540"/>
    </location>
</feature>
<feature type="repeat" description="PPR" evidence="3">
    <location>
        <begin position="155"/>
        <end position="189"/>
    </location>
</feature>
<dbReference type="Gene3D" id="1.25.40.10">
    <property type="entry name" value="Tetratricopeptide repeat domain"/>
    <property type="match status" value="4"/>
</dbReference>
<dbReference type="FunFam" id="1.25.40.10:FF:000090">
    <property type="entry name" value="Pentatricopeptide repeat-containing protein, chloroplastic"/>
    <property type="match status" value="1"/>
</dbReference>
<dbReference type="InterPro" id="IPR046960">
    <property type="entry name" value="PPR_At4g14850-like_plant"/>
</dbReference>
<feature type="repeat" description="PPR" evidence="3">
    <location>
        <begin position="577"/>
        <end position="611"/>
    </location>
</feature>
<evidence type="ECO:0000313" key="4">
    <source>
        <dbReference type="EMBL" id="CAK9162379.1"/>
    </source>
</evidence>
<evidence type="ECO:0008006" key="6">
    <source>
        <dbReference type="Google" id="ProtNLM"/>
    </source>
</evidence>